<feature type="domain" description="PucR C-terminal helix-turn-helix" evidence="1">
    <location>
        <begin position="347"/>
        <end position="399"/>
    </location>
</feature>
<dbReference type="InterPro" id="IPR042070">
    <property type="entry name" value="PucR_C-HTH_sf"/>
</dbReference>
<dbReference type="InterPro" id="IPR051448">
    <property type="entry name" value="CdaR-like_regulators"/>
</dbReference>
<dbReference type="RefSeq" id="WP_238316140.1">
    <property type="nucleotide sequence ID" value="NZ_BQKV01000021.1"/>
</dbReference>
<keyword evidence="3" id="KW-1185">Reference proteome</keyword>
<dbReference type="PANTHER" id="PTHR33744:SF7">
    <property type="entry name" value="PUCR FAMILY TRANSCRIPTIONAL REGULATOR"/>
    <property type="match status" value="1"/>
</dbReference>
<dbReference type="Gene3D" id="1.10.10.2840">
    <property type="entry name" value="PucR C-terminal helix-turn-helix domain"/>
    <property type="match status" value="1"/>
</dbReference>
<dbReference type="AlphaFoldDB" id="A0AA37IWW1"/>
<dbReference type="Pfam" id="PF13556">
    <property type="entry name" value="HTH_30"/>
    <property type="match status" value="1"/>
</dbReference>
<dbReference type="EMBL" id="BQKV01000021">
    <property type="protein sequence ID" value="GJN63888.1"/>
    <property type="molecule type" value="Genomic_DNA"/>
</dbReference>
<comment type="caution">
    <text evidence="2">The sequence shown here is derived from an EMBL/GenBank/DDBJ whole genome shotgun (WGS) entry which is preliminary data.</text>
</comment>
<dbReference type="Proteomes" id="UP001055185">
    <property type="component" value="Unassembled WGS sequence"/>
</dbReference>
<sequence>MEHLESFRRMLLEQLAAGGGLEALVQAAGKYLGQSFSVCDAAYTLLATAAPKEDDGVFVPQASGRWIMRPEIVEELQQKGITAQLQKSREAFSLYNASSGLWEVFCALSTHKQVTGYLFLRSKEQPDPAGLERWSALAQALSVELQKGEYNIPGPRQPAQAEIFRQLVEGEISDEGLILQRLQQTGWRPGGPYRLGCLVCLEAPLFSGLGHEPLLQQVGDLLPGSLCCWGRENLLLLTPAALLGPEEPVKLLHWLGYHQFTLAVSMPFDPLLEAPQAHAQAQTMVKALLRCAQARAPRLPGPICRFEEHFPLACFLLSHPARQAEACLHPHIRLFREHDRTRGTAYIPTLRAYFAHNRSTTAAAAALYIHKTTLFYRLEQMEKLAGPFLKDPKHLFLYEYSLGLLDLLPEKPGEG</sequence>
<reference evidence="2" key="1">
    <citation type="journal article" date="2022" name="Int. J. Syst. Evol. Microbiol.">
        <title>Genome-based, phenotypic and chemotaxonomic classification of Faecalibacterium strains: proposal of three novel species Faecalibacterium duncaniae sp. nov., Faecalibacterium hattorii sp. nov. and Faecalibacterium gallinarum sp. nov. .</title>
        <authorList>
            <person name="Sakamoto M."/>
            <person name="Sakurai N."/>
            <person name="Tanno H."/>
            <person name="Iino T."/>
            <person name="Ohkuma M."/>
            <person name="Endo A."/>
        </authorList>
    </citation>
    <scope>NUCLEOTIDE SEQUENCE</scope>
    <source>
        <strain evidence="2">JCM 17207</strain>
    </source>
</reference>
<dbReference type="PANTHER" id="PTHR33744">
    <property type="entry name" value="CARBOHYDRATE DIACID REGULATOR"/>
    <property type="match status" value="1"/>
</dbReference>
<evidence type="ECO:0000259" key="1">
    <source>
        <dbReference type="Pfam" id="PF13556"/>
    </source>
</evidence>
<gene>
    <name evidence="2" type="ORF">JCM17207_05130</name>
</gene>
<name>A0AA37IWW1_9FIRM</name>
<protein>
    <recommendedName>
        <fullName evidence="1">PucR C-terminal helix-turn-helix domain-containing protein</fullName>
    </recommendedName>
</protein>
<dbReference type="InterPro" id="IPR025736">
    <property type="entry name" value="PucR_C-HTH_dom"/>
</dbReference>
<evidence type="ECO:0000313" key="3">
    <source>
        <dbReference type="Proteomes" id="UP001055185"/>
    </source>
</evidence>
<organism evidence="2 3">
    <name type="scientific">Faecalibacterium gallinarum</name>
    <dbReference type="NCBI Taxonomy" id="2903556"/>
    <lineage>
        <taxon>Bacteria</taxon>
        <taxon>Bacillati</taxon>
        <taxon>Bacillota</taxon>
        <taxon>Clostridia</taxon>
        <taxon>Eubacteriales</taxon>
        <taxon>Oscillospiraceae</taxon>
        <taxon>Faecalibacterium</taxon>
    </lineage>
</organism>
<evidence type="ECO:0000313" key="2">
    <source>
        <dbReference type="EMBL" id="GJN63888.1"/>
    </source>
</evidence>
<accession>A0AA37IWW1</accession>
<proteinExistence type="predicted"/>